<feature type="region of interest" description="Disordered" evidence="1">
    <location>
        <begin position="388"/>
        <end position="409"/>
    </location>
</feature>
<dbReference type="SUPFAM" id="SSF46565">
    <property type="entry name" value="Chaperone J-domain"/>
    <property type="match status" value="1"/>
</dbReference>
<feature type="region of interest" description="Disordered" evidence="1">
    <location>
        <begin position="201"/>
        <end position="291"/>
    </location>
</feature>
<dbReference type="Proteomes" id="UP001054252">
    <property type="component" value="Unassembled WGS sequence"/>
</dbReference>
<evidence type="ECO:0000256" key="1">
    <source>
        <dbReference type="SAM" id="MobiDB-lite"/>
    </source>
</evidence>
<dbReference type="CDD" id="cd15489">
    <property type="entry name" value="PHD_SF"/>
    <property type="match status" value="1"/>
</dbReference>
<evidence type="ECO:0000259" key="2">
    <source>
        <dbReference type="PROSITE" id="PS50076"/>
    </source>
</evidence>
<accession>A0AAV5IPJ8</accession>
<dbReference type="EMBL" id="BPVZ01000018">
    <property type="protein sequence ID" value="GKV02320.1"/>
    <property type="molecule type" value="Genomic_DNA"/>
</dbReference>
<dbReference type="InterPro" id="IPR056988">
    <property type="entry name" value="Zn_ribbon_pln"/>
</dbReference>
<gene>
    <name evidence="3" type="ORF">SLEP1_g14775</name>
</gene>
<dbReference type="CDD" id="cd06257">
    <property type="entry name" value="DnaJ"/>
    <property type="match status" value="1"/>
</dbReference>
<evidence type="ECO:0000313" key="3">
    <source>
        <dbReference type="EMBL" id="GKV02320.1"/>
    </source>
</evidence>
<feature type="compositionally biased region" description="Basic and acidic residues" evidence="1">
    <location>
        <begin position="228"/>
        <end position="253"/>
    </location>
</feature>
<reference evidence="3 4" key="1">
    <citation type="journal article" date="2021" name="Commun. Biol.">
        <title>The genome of Shorea leprosula (Dipterocarpaceae) highlights the ecological relevance of drought in aseasonal tropical rainforests.</title>
        <authorList>
            <person name="Ng K.K.S."/>
            <person name="Kobayashi M.J."/>
            <person name="Fawcett J.A."/>
            <person name="Hatakeyama M."/>
            <person name="Paape T."/>
            <person name="Ng C.H."/>
            <person name="Ang C.C."/>
            <person name="Tnah L.H."/>
            <person name="Lee C.T."/>
            <person name="Nishiyama T."/>
            <person name="Sese J."/>
            <person name="O'Brien M.J."/>
            <person name="Copetti D."/>
            <person name="Mohd Noor M.I."/>
            <person name="Ong R.C."/>
            <person name="Putra M."/>
            <person name="Sireger I.Z."/>
            <person name="Indrioko S."/>
            <person name="Kosugi Y."/>
            <person name="Izuno A."/>
            <person name="Isagi Y."/>
            <person name="Lee S.L."/>
            <person name="Shimizu K.K."/>
        </authorList>
    </citation>
    <scope>NUCLEOTIDE SEQUENCE [LARGE SCALE GENOMIC DNA]</scope>
    <source>
        <strain evidence="3">214</strain>
    </source>
</reference>
<feature type="region of interest" description="Disordered" evidence="1">
    <location>
        <begin position="439"/>
        <end position="546"/>
    </location>
</feature>
<dbReference type="Pfam" id="PF00226">
    <property type="entry name" value="DnaJ"/>
    <property type="match status" value="1"/>
</dbReference>
<feature type="region of interest" description="Disordered" evidence="1">
    <location>
        <begin position="156"/>
        <end position="188"/>
    </location>
</feature>
<dbReference type="Pfam" id="PF23551">
    <property type="entry name" value="Zn_ribbon_20"/>
    <property type="match status" value="1"/>
</dbReference>
<dbReference type="PANTHER" id="PTHR45496:SF19">
    <property type="entry name" value="J DOMAIN-CONTAINING PROTEIN"/>
    <property type="match status" value="1"/>
</dbReference>
<dbReference type="InterPro" id="IPR036869">
    <property type="entry name" value="J_dom_sf"/>
</dbReference>
<dbReference type="PROSITE" id="PS50076">
    <property type="entry name" value="DNAJ_2"/>
    <property type="match status" value="1"/>
</dbReference>
<dbReference type="Gene3D" id="1.10.287.110">
    <property type="entry name" value="DnaJ domain"/>
    <property type="match status" value="1"/>
</dbReference>
<dbReference type="AlphaFoldDB" id="A0AAV5IPJ8"/>
<dbReference type="InterPro" id="IPR001623">
    <property type="entry name" value="DnaJ_domain"/>
</dbReference>
<feature type="compositionally biased region" description="Polar residues" evidence="1">
    <location>
        <begin position="391"/>
        <end position="406"/>
    </location>
</feature>
<proteinExistence type="predicted"/>
<dbReference type="PROSITE" id="PS00636">
    <property type="entry name" value="DNAJ_1"/>
    <property type="match status" value="1"/>
</dbReference>
<name>A0AAV5IPJ8_9ROSI</name>
<dbReference type="SMART" id="SM00271">
    <property type="entry name" value="DnaJ"/>
    <property type="match status" value="1"/>
</dbReference>
<sequence length="575" mass="63852">MDNNRAEAERWLGVAERLLASRDLHGTRTFAIRVRDFNPILADQILAVADTLLAAQSDPIDWYRILQLAPLTQSAELVATQYRKLALLLNPARNNLLYADQAFRLVSDAWSVLSNPSKKAIYDNELRLGQLGSVSQPSFATQLGLGSPLDQVFQLGQHQQPQPQPPPPAQQQHHQHQQPQRETATTPVGRTERVIQFGQPQELEQRQQHQHQHQQQKETGTPARKSSRGKDGRTALEEERPRPESTPHTEPTRRTQINQTELTRPSSGNQTEAAGANRQTDSTPSNQAARPKVPSFWTACPYCYVIYEYPKVYEDCTLRCQKCRRAFHAATIPSPPVSEKETHFCCWAYFPVGVSGNARGASGGAGAFPSWSPISPMFACPVLGEGKENTTQEQNKNLDKQSNAKSSAPRVYYDDDDVYVEISDMSDESEDGEYWIEDRRRKQPQNAKGKVTVSKNASKPQSERVRKGNNLDSGINLGSGSAVPEGAPVAESSRRGLGNGRRQMRNGAKDLGKLDLNVEFSNEVEEPTTRRREGNGPGYGEEDNIEGNGFFEGLDEFLSSLPILSVVANDKVKAT</sequence>
<feature type="compositionally biased region" description="Polar residues" evidence="1">
    <location>
        <begin position="254"/>
        <end position="288"/>
    </location>
</feature>
<feature type="domain" description="J" evidence="2">
    <location>
        <begin position="61"/>
        <end position="126"/>
    </location>
</feature>
<dbReference type="InterPro" id="IPR053052">
    <property type="entry name" value="Imprinting_Balance_Reg"/>
</dbReference>
<protein>
    <recommendedName>
        <fullName evidence="2">J domain-containing protein</fullName>
    </recommendedName>
</protein>
<evidence type="ECO:0000313" key="4">
    <source>
        <dbReference type="Proteomes" id="UP001054252"/>
    </source>
</evidence>
<dbReference type="InterPro" id="IPR018253">
    <property type="entry name" value="DnaJ_domain_CS"/>
</dbReference>
<keyword evidence="4" id="KW-1185">Reference proteome</keyword>
<dbReference type="PANTHER" id="PTHR45496">
    <property type="entry name" value="CHAPERONE DNAJ-DOMAIN SUPERFAMILY PROTEIN"/>
    <property type="match status" value="1"/>
</dbReference>
<feature type="compositionally biased region" description="Polar residues" evidence="1">
    <location>
        <begin position="470"/>
        <end position="479"/>
    </location>
</feature>
<comment type="caution">
    <text evidence="3">The sequence shown here is derived from an EMBL/GenBank/DDBJ whole genome shotgun (WGS) entry which is preliminary data.</text>
</comment>
<organism evidence="3 4">
    <name type="scientific">Rubroshorea leprosula</name>
    <dbReference type="NCBI Taxonomy" id="152421"/>
    <lineage>
        <taxon>Eukaryota</taxon>
        <taxon>Viridiplantae</taxon>
        <taxon>Streptophyta</taxon>
        <taxon>Embryophyta</taxon>
        <taxon>Tracheophyta</taxon>
        <taxon>Spermatophyta</taxon>
        <taxon>Magnoliopsida</taxon>
        <taxon>eudicotyledons</taxon>
        <taxon>Gunneridae</taxon>
        <taxon>Pentapetalae</taxon>
        <taxon>rosids</taxon>
        <taxon>malvids</taxon>
        <taxon>Malvales</taxon>
        <taxon>Dipterocarpaceae</taxon>
        <taxon>Rubroshorea</taxon>
    </lineage>
</organism>